<dbReference type="InterPro" id="IPR007094">
    <property type="entry name" value="RNA-dir_pol_PSvirus"/>
</dbReference>
<dbReference type="GO" id="GO:0003968">
    <property type="term" value="F:RNA-directed RNA polymerase activity"/>
    <property type="evidence" value="ECO:0007669"/>
    <property type="project" value="UniProtKB-KW"/>
</dbReference>
<dbReference type="SUPFAM" id="SSF56672">
    <property type="entry name" value="DNA/RNA polymerases"/>
    <property type="match status" value="1"/>
</dbReference>
<reference evidence="11" key="1">
    <citation type="submission" date="2017-03" db="EMBL/GenBank/DDBJ databases">
        <title>Evolutionary predictions of the extra-intestinal canine astrovirus-like detected in a Pampas fox (Cerdocyon thaus).</title>
        <authorList>
            <person name="Alves C.D.B.T."/>
            <person name="Budaszewski R.F."/>
            <person name="Cibulski S.P."/>
            <person name="Chiapetta C.M."/>
            <person name="Weber M.N."/>
            <person name="Mayer F.Q."/>
            <person name="Canal C.W."/>
        </authorList>
    </citation>
    <scope>NUCLEOTIDE SEQUENCE</scope>
    <source>
        <strain evidence="11">Crab-eating_fox/2016/BRA</strain>
    </source>
</reference>
<organism evidence="11">
    <name type="scientific">Mamastrovirus 5</name>
    <dbReference type="NCBI Taxonomy" id="1239569"/>
    <lineage>
        <taxon>Viruses</taxon>
        <taxon>Riboviria</taxon>
        <taxon>Orthornavirae</taxon>
        <taxon>Pisuviricota</taxon>
        <taxon>Stelpaviricetes</taxon>
        <taxon>Stellavirales</taxon>
        <taxon>Astroviridae</taxon>
        <taxon>Mamastrovirus</taxon>
        <taxon>Mamastrovirus canis</taxon>
    </lineage>
</organism>
<name>A0A343X9Z7_9VIRU</name>
<dbReference type="InterPro" id="IPR001205">
    <property type="entry name" value="RNA-dir_pol_C"/>
</dbReference>
<dbReference type="Proteomes" id="UP001228073">
    <property type="component" value="Segment"/>
</dbReference>
<evidence type="ECO:0000256" key="7">
    <source>
        <dbReference type="ARBA" id="ARBA00022741"/>
    </source>
</evidence>
<keyword evidence="7" id="KW-0547">Nucleotide-binding</keyword>
<dbReference type="GO" id="GO:0039694">
    <property type="term" value="P:viral RNA genome replication"/>
    <property type="evidence" value="ECO:0007669"/>
    <property type="project" value="InterPro"/>
</dbReference>
<evidence type="ECO:0000259" key="10">
    <source>
        <dbReference type="PROSITE" id="PS50507"/>
    </source>
</evidence>
<evidence type="ECO:0000256" key="2">
    <source>
        <dbReference type="ARBA" id="ARBA00011245"/>
    </source>
</evidence>
<dbReference type="GO" id="GO:0000166">
    <property type="term" value="F:nucleotide binding"/>
    <property type="evidence" value="ECO:0007669"/>
    <property type="project" value="UniProtKB-KW"/>
</dbReference>
<evidence type="ECO:0000256" key="5">
    <source>
        <dbReference type="ARBA" id="ARBA00022679"/>
    </source>
</evidence>
<dbReference type="InterPro" id="IPR043502">
    <property type="entry name" value="DNA/RNA_pol_sf"/>
</dbReference>
<dbReference type="CDD" id="cd23172">
    <property type="entry name" value="ps-ssRNAv_Astroviridae_RdRp"/>
    <property type="match status" value="1"/>
</dbReference>
<dbReference type="GO" id="GO:0075523">
    <property type="term" value="P:viral translational frameshifting"/>
    <property type="evidence" value="ECO:0007669"/>
    <property type="project" value="UniProtKB-KW"/>
</dbReference>
<dbReference type="InterPro" id="IPR043128">
    <property type="entry name" value="Rev_trsase/Diguanyl_cyclase"/>
</dbReference>
<keyword evidence="6" id="KW-0548">Nucleotidyltransferase</keyword>
<proteinExistence type="inferred from homology"/>
<gene>
    <name evidence="11" type="primary">ORF1b</name>
</gene>
<evidence type="ECO:0000256" key="6">
    <source>
        <dbReference type="ARBA" id="ARBA00022695"/>
    </source>
</evidence>
<keyword evidence="9" id="KW-0693">Viral RNA replication</keyword>
<evidence type="ECO:0000256" key="3">
    <source>
        <dbReference type="ARBA" id="ARBA00019743"/>
    </source>
</evidence>
<feature type="domain" description="RdRp catalytic" evidence="10">
    <location>
        <begin position="256"/>
        <end position="382"/>
    </location>
</feature>
<keyword evidence="4 11" id="KW-0696">RNA-directed RNA polymerase</keyword>
<dbReference type="PROSITE" id="PS50507">
    <property type="entry name" value="RDRP_SSRNA_POS"/>
    <property type="match status" value="1"/>
</dbReference>
<dbReference type="EMBL" id="KY765684">
    <property type="protein sequence ID" value="AWI14300.1"/>
    <property type="molecule type" value="Genomic_RNA"/>
</dbReference>
<comment type="subunit">
    <text evidence="2">Monomer.</text>
</comment>
<feature type="non-terminal residue" evidence="11">
    <location>
        <position position="1"/>
    </location>
</feature>
<dbReference type="GO" id="GO:0003723">
    <property type="term" value="F:RNA binding"/>
    <property type="evidence" value="ECO:0007669"/>
    <property type="project" value="InterPro"/>
</dbReference>
<sequence>KKRERGSQGSPEKWQLDYWQKLLEEPRSRRCVPENYPLLGHLKLDRPIYDDKIPKDDLLKSLPVPEWHEFEKFGPTVWGPQAFTKSFEKFDYAPPSNFFEQYPEFCKFADWVFYKQYGFLDDSRVIHVSATEKNQESTPAYPKMLDYDTEADLLEANGWSPYVSEISRIMSGAEPKVLWYLFLKKEVIKVDKIADSDIRQILCSDPIYVRIGAVLEGHQNQLMKNNTEKTHGQCGWTPMEGGFTSRMKRLISKGNAHFIEFDWTRFDGTIPSDLLRHIKKLRWSLVNAEQRRKYQKLHDWYVENLVNRIVLLPSGEVTEQHRGNPSGQFSTTMDNNMINTWLQAFEFAYFHGPNKQLWLSYDTLVYGDDRLSTTPLIPDNYVERVVLMYKDVFGMWVKPEKIKISNTIVGLSFCGFTVDENLEPIPTQPDKLMASLLKPASKLPDLESLHGKLLCYQLLSAFLPEQHPSKVYVESCLGGLFGQLRDSGLPTRFTEEQMHRIWRGGPKNCDG</sequence>
<evidence type="ECO:0000313" key="11">
    <source>
        <dbReference type="EMBL" id="AWI14300.1"/>
    </source>
</evidence>
<evidence type="ECO:0000256" key="4">
    <source>
        <dbReference type="ARBA" id="ARBA00022484"/>
    </source>
</evidence>
<comment type="similarity">
    <text evidence="1">Belongs to the astroviridae polyprotein 1AB family.</text>
</comment>
<evidence type="ECO:0000256" key="9">
    <source>
        <dbReference type="ARBA" id="ARBA00022953"/>
    </source>
</evidence>
<dbReference type="Pfam" id="PF00680">
    <property type="entry name" value="RdRP_1"/>
    <property type="match status" value="1"/>
</dbReference>
<keyword evidence="5" id="KW-0808">Transferase</keyword>
<dbReference type="Gene3D" id="3.30.70.270">
    <property type="match status" value="1"/>
</dbReference>
<keyword evidence="8" id="KW-0688">Ribosomal frameshifting</keyword>
<evidence type="ECO:0000256" key="8">
    <source>
        <dbReference type="ARBA" id="ARBA00022758"/>
    </source>
</evidence>
<dbReference type="GO" id="GO:0006351">
    <property type="term" value="P:DNA-templated transcription"/>
    <property type="evidence" value="ECO:0007669"/>
    <property type="project" value="InterPro"/>
</dbReference>
<protein>
    <recommendedName>
        <fullName evidence="3">Non-structural polyprotein 1AB</fullName>
    </recommendedName>
</protein>
<evidence type="ECO:0000256" key="1">
    <source>
        <dbReference type="ARBA" id="ARBA00005873"/>
    </source>
</evidence>
<accession>A0A343X9Z7</accession>